<keyword evidence="1" id="KW-0812">Transmembrane</keyword>
<accession>A0ABQ6IIZ4</accession>
<dbReference type="Proteomes" id="UP001157125">
    <property type="component" value="Unassembled WGS sequence"/>
</dbReference>
<keyword evidence="1" id="KW-0472">Membrane</keyword>
<evidence type="ECO:0000256" key="1">
    <source>
        <dbReference type="SAM" id="Phobius"/>
    </source>
</evidence>
<name>A0ABQ6IIZ4_9MICO</name>
<evidence type="ECO:0000313" key="2">
    <source>
        <dbReference type="EMBL" id="GMA37093.1"/>
    </source>
</evidence>
<evidence type="ECO:0000313" key="3">
    <source>
        <dbReference type="Proteomes" id="UP001157125"/>
    </source>
</evidence>
<sequence length="158" mass="16664">MGIFRKPAFLAAVAMTVLLSLYLVFVAQYAFAFLAAESWAARALGAALLVLPAIGAWYVIVEWRLGTTVQRMADQLEAEGGLPLHDGERLPNGQAHGGRGAGHFRQCAGAGGTQCGGLASLVHRRVGVRRQQGPVDGSAFTAPRCGTVPRPAIGHARY</sequence>
<feature type="transmembrane region" description="Helical" evidence="1">
    <location>
        <begin position="42"/>
        <end position="61"/>
    </location>
</feature>
<organism evidence="2 3">
    <name type="scientific">Demequina litorisediminis</name>
    <dbReference type="NCBI Taxonomy" id="1849022"/>
    <lineage>
        <taxon>Bacteria</taxon>
        <taxon>Bacillati</taxon>
        <taxon>Actinomycetota</taxon>
        <taxon>Actinomycetes</taxon>
        <taxon>Micrococcales</taxon>
        <taxon>Demequinaceae</taxon>
        <taxon>Demequina</taxon>
    </lineage>
</organism>
<dbReference type="RefSeq" id="WP_284328944.1">
    <property type="nucleotide sequence ID" value="NZ_BSUN01000001.1"/>
</dbReference>
<keyword evidence="1" id="KW-1133">Transmembrane helix</keyword>
<gene>
    <name evidence="2" type="ORF">GCM10025876_32970</name>
</gene>
<proteinExistence type="predicted"/>
<reference evidence="3" key="1">
    <citation type="journal article" date="2019" name="Int. J. Syst. Evol. Microbiol.">
        <title>The Global Catalogue of Microorganisms (GCM) 10K type strain sequencing project: providing services to taxonomists for standard genome sequencing and annotation.</title>
        <authorList>
            <consortium name="The Broad Institute Genomics Platform"/>
            <consortium name="The Broad Institute Genome Sequencing Center for Infectious Disease"/>
            <person name="Wu L."/>
            <person name="Ma J."/>
        </authorList>
    </citation>
    <scope>NUCLEOTIDE SEQUENCE [LARGE SCALE GENOMIC DNA]</scope>
    <source>
        <strain evidence="3">NBRC 112299</strain>
    </source>
</reference>
<keyword evidence="3" id="KW-1185">Reference proteome</keyword>
<dbReference type="EMBL" id="BSUN01000001">
    <property type="protein sequence ID" value="GMA37093.1"/>
    <property type="molecule type" value="Genomic_DNA"/>
</dbReference>
<comment type="caution">
    <text evidence="2">The sequence shown here is derived from an EMBL/GenBank/DDBJ whole genome shotgun (WGS) entry which is preliminary data.</text>
</comment>
<protein>
    <submittedName>
        <fullName evidence="2">Uncharacterized protein</fullName>
    </submittedName>
</protein>